<gene>
    <name evidence="1" type="ORF">Voc01_041110</name>
</gene>
<protein>
    <submittedName>
        <fullName evidence="1">Uncharacterized protein</fullName>
    </submittedName>
</protein>
<evidence type="ECO:0000313" key="1">
    <source>
        <dbReference type="EMBL" id="GIJ69194.1"/>
    </source>
</evidence>
<dbReference type="EMBL" id="BOPH01000057">
    <property type="protein sequence ID" value="GIJ69194.1"/>
    <property type="molecule type" value="Genomic_DNA"/>
</dbReference>
<keyword evidence="2" id="KW-1185">Reference proteome</keyword>
<dbReference type="AlphaFoldDB" id="A0A8J3ZSN0"/>
<evidence type="ECO:0000313" key="2">
    <source>
        <dbReference type="Proteomes" id="UP000635606"/>
    </source>
</evidence>
<accession>A0A8J3ZSN0</accession>
<reference evidence="1" key="1">
    <citation type="submission" date="2021-01" db="EMBL/GenBank/DDBJ databases">
        <title>Whole genome shotgun sequence of Virgisporangium ochraceum NBRC 16418.</title>
        <authorList>
            <person name="Komaki H."/>
            <person name="Tamura T."/>
        </authorList>
    </citation>
    <scope>NUCLEOTIDE SEQUENCE</scope>
    <source>
        <strain evidence="1">NBRC 16418</strain>
    </source>
</reference>
<sequence length="96" mass="10267">MPLEILLVGPLLALAVLALIAVAADITTLRPRPAARSEEEFGLLRTVALSADLAAARAVRDRLMALGIRATVGTDRSGFVRVLVFSHEYEDARDAV</sequence>
<dbReference type="RefSeq" id="WP_203929126.1">
    <property type="nucleotide sequence ID" value="NZ_BOPH01000057.1"/>
</dbReference>
<dbReference type="Proteomes" id="UP000635606">
    <property type="component" value="Unassembled WGS sequence"/>
</dbReference>
<proteinExistence type="predicted"/>
<organism evidence="1 2">
    <name type="scientific">Virgisporangium ochraceum</name>
    <dbReference type="NCBI Taxonomy" id="65505"/>
    <lineage>
        <taxon>Bacteria</taxon>
        <taxon>Bacillati</taxon>
        <taxon>Actinomycetota</taxon>
        <taxon>Actinomycetes</taxon>
        <taxon>Micromonosporales</taxon>
        <taxon>Micromonosporaceae</taxon>
        <taxon>Virgisporangium</taxon>
    </lineage>
</organism>
<name>A0A8J3ZSN0_9ACTN</name>
<comment type="caution">
    <text evidence="1">The sequence shown here is derived from an EMBL/GenBank/DDBJ whole genome shotgun (WGS) entry which is preliminary data.</text>
</comment>